<dbReference type="EMBL" id="VSSQ01057573">
    <property type="protein sequence ID" value="MPN11366.1"/>
    <property type="molecule type" value="Genomic_DNA"/>
</dbReference>
<organism evidence="1">
    <name type="scientific">bioreactor metagenome</name>
    <dbReference type="NCBI Taxonomy" id="1076179"/>
    <lineage>
        <taxon>unclassified sequences</taxon>
        <taxon>metagenomes</taxon>
        <taxon>ecological metagenomes</taxon>
    </lineage>
</organism>
<protein>
    <submittedName>
        <fullName evidence="1">Uncharacterized protein</fullName>
    </submittedName>
</protein>
<proteinExistence type="predicted"/>
<reference evidence="1" key="1">
    <citation type="submission" date="2019-08" db="EMBL/GenBank/DDBJ databases">
        <authorList>
            <person name="Kucharzyk K."/>
            <person name="Murdoch R.W."/>
            <person name="Higgins S."/>
            <person name="Loffler F."/>
        </authorList>
    </citation>
    <scope>NUCLEOTIDE SEQUENCE</scope>
</reference>
<sequence length="133" mass="14282">MPHDGVIYRPAGFPVPEDGGFPLVGDADGEYCFRVNVGGVHRLLQCPFFRLPDVQRVVLHPAGLGVDLTKGVLSAGDNLPRLIEQDRAGTGGALVQGGDKRLHGKTSCGNFTRCVLSWLYCGQYSTKGSEAPW</sequence>
<dbReference type="AlphaFoldDB" id="A0A645FCK3"/>
<accession>A0A645FCK3</accession>
<comment type="caution">
    <text evidence="1">The sequence shown here is derived from an EMBL/GenBank/DDBJ whole genome shotgun (WGS) entry which is preliminary data.</text>
</comment>
<gene>
    <name evidence="1" type="ORF">SDC9_158667</name>
</gene>
<name>A0A645FCK3_9ZZZZ</name>
<evidence type="ECO:0000313" key="1">
    <source>
        <dbReference type="EMBL" id="MPN11366.1"/>
    </source>
</evidence>